<keyword evidence="2" id="KW-0614">Plasmid</keyword>
<keyword evidence="3" id="KW-1185">Reference proteome</keyword>
<evidence type="ECO:0000313" key="3">
    <source>
        <dbReference type="Proteomes" id="UP000031449"/>
    </source>
</evidence>
<gene>
    <name evidence="2" type="ORF">JMA_38200</name>
</gene>
<name>A0A0B5AX41_9BACL</name>
<dbReference type="KEGG" id="jeo:JMA_38200"/>
<sequence length="217" mass="25204">MTEREFNYFIGLFQTDGTLYETTRNRGKITIELSKKDEDILRELNEKLPVKSSLLYRTRNTNFKDDYSSAKLVIYDLEYRNKIKEFCSIKAGKKDDSIGMPVGINHPFDYFRGIIDGDGSIGFNESGVPFLSLVTNSEQLYKDFTNFVFIVTGQRKMVKRNERDGIYNIFITAEHAVHLIEELYRGEPSLFLLRKHNVAMEVLSWKRTSGKRRSANV</sequence>
<feature type="domain" description="Homing endonuclease LAGLIDADG" evidence="1">
    <location>
        <begin position="6"/>
        <end position="79"/>
    </location>
</feature>
<dbReference type="Gene3D" id="3.10.28.10">
    <property type="entry name" value="Homing endonucleases"/>
    <property type="match status" value="1"/>
</dbReference>
<protein>
    <recommendedName>
        <fullName evidence="1">Homing endonuclease LAGLIDADG domain-containing protein</fullName>
    </recommendedName>
</protein>
<accession>A0A0B5AX41</accession>
<dbReference type="InterPro" id="IPR004860">
    <property type="entry name" value="LAGLIDADG_dom"/>
</dbReference>
<reference evidence="2 3" key="1">
    <citation type="submission" date="2014-08" db="EMBL/GenBank/DDBJ databases">
        <title>Complete genome of a marine bacteria Jeotgalibacillus malaysiensis.</title>
        <authorList>
            <person name="Yaakop A.S."/>
            <person name="Chan K.-G."/>
            <person name="Goh K.M."/>
        </authorList>
    </citation>
    <scope>NUCLEOTIDE SEQUENCE [LARGE SCALE GENOMIC DNA]</scope>
    <source>
        <strain evidence="2 3">D5</strain>
        <plasmid evidence="3">Plasmid</plasmid>
    </source>
</reference>
<dbReference type="SUPFAM" id="SSF55608">
    <property type="entry name" value="Homing endonucleases"/>
    <property type="match status" value="2"/>
</dbReference>
<evidence type="ECO:0000313" key="2">
    <source>
        <dbReference type="EMBL" id="AJD93138.1"/>
    </source>
</evidence>
<dbReference type="GO" id="GO:0004519">
    <property type="term" value="F:endonuclease activity"/>
    <property type="evidence" value="ECO:0007669"/>
    <property type="project" value="InterPro"/>
</dbReference>
<organism evidence="2 3">
    <name type="scientific">Jeotgalibacillus malaysiensis</name>
    <dbReference type="NCBI Taxonomy" id="1508404"/>
    <lineage>
        <taxon>Bacteria</taxon>
        <taxon>Bacillati</taxon>
        <taxon>Bacillota</taxon>
        <taxon>Bacilli</taxon>
        <taxon>Bacillales</taxon>
        <taxon>Caryophanaceae</taxon>
        <taxon>Jeotgalibacillus</taxon>
    </lineage>
</organism>
<dbReference type="Pfam" id="PF14528">
    <property type="entry name" value="LAGLIDADG_3"/>
    <property type="match status" value="1"/>
</dbReference>
<dbReference type="AlphaFoldDB" id="A0A0B5AX41"/>
<dbReference type="OrthoDB" id="961985at2"/>
<dbReference type="HOGENOM" id="CLU_090653_0_0_9"/>
<proteinExistence type="predicted"/>
<dbReference type="InterPro" id="IPR027434">
    <property type="entry name" value="Homing_endonucl"/>
</dbReference>
<evidence type="ECO:0000259" key="1">
    <source>
        <dbReference type="Pfam" id="PF14528"/>
    </source>
</evidence>
<geneLocation type="plasmid" evidence="3"/>
<dbReference type="BioCyc" id="JESP1508404:G14D9-13104-MONOMER"/>
<dbReference type="Proteomes" id="UP000031449">
    <property type="component" value="Plasmid unnamed"/>
</dbReference>
<dbReference type="EMBL" id="CP009417">
    <property type="protein sequence ID" value="AJD93138.1"/>
    <property type="molecule type" value="Genomic_DNA"/>
</dbReference>